<dbReference type="PANTHER" id="PTHR43726">
    <property type="entry name" value="3-METHYLORNITHINE SYNTHASE"/>
    <property type="match status" value="1"/>
</dbReference>
<dbReference type="SFLD" id="SFLDG01280">
    <property type="entry name" value="HydE/PylB-like"/>
    <property type="match status" value="1"/>
</dbReference>
<dbReference type="InterPro" id="IPR013785">
    <property type="entry name" value="Aldolase_TIM"/>
</dbReference>
<reference evidence="7" key="1">
    <citation type="journal article" date="2019" name="Int. J. Syst. Evol. Microbiol.">
        <title>The Global Catalogue of Microorganisms (GCM) 10K type strain sequencing project: providing services to taxonomists for standard genome sequencing and annotation.</title>
        <authorList>
            <consortium name="The Broad Institute Genomics Platform"/>
            <consortium name="The Broad Institute Genome Sequencing Center for Infectious Disease"/>
            <person name="Wu L."/>
            <person name="Ma J."/>
        </authorList>
    </citation>
    <scope>NUCLEOTIDE SEQUENCE [LARGE SCALE GENOMIC DNA]</scope>
    <source>
        <strain evidence="7">CGMCC 4.7680</strain>
    </source>
</reference>
<keyword evidence="7" id="KW-1185">Reference proteome</keyword>
<sequence length="334" mass="36986">MLDVQDVSELLALRGPEQEELFARARLKRTEVFGAEVVVRGVTEITNQCRVNCEFCPMRRDNTRANTGFRLGSDDLVDVAAAIKASGIDVVFFQGGEVPQTTRVVGEAIPRIREMYGDDVEILLNLGNKRRDEYEYLREQGATSYILKYETSDPRLNEEMRHETLESRLTCLQDLLDLGYRVGTGSIIGLPGQDLRSVARDIVFARDLGVHMCSVAPFVPAPDTPLAGHPGGDVELTLNAIAASRLVQPDWLIPAVSALSKRAGEGQHRGLMAGANVITINFTPEEQRDRYLIYGRERFVVKRDYATRLITQTGLTPRGSVFLGQPVPEAGDRA</sequence>
<gene>
    <name evidence="6" type="ORF">GCM10017567_31850</name>
</gene>
<keyword evidence="2" id="KW-0479">Metal-binding</keyword>
<evidence type="ECO:0000256" key="2">
    <source>
        <dbReference type="ARBA" id="ARBA00022723"/>
    </source>
</evidence>
<feature type="domain" description="Radical SAM core" evidence="5">
    <location>
        <begin position="35"/>
        <end position="257"/>
    </location>
</feature>
<evidence type="ECO:0000313" key="7">
    <source>
        <dbReference type="Proteomes" id="UP000649955"/>
    </source>
</evidence>
<evidence type="ECO:0000313" key="6">
    <source>
        <dbReference type="EMBL" id="GHG12120.1"/>
    </source>
</evidence>
<dbReference type="Proteomes" id="UP000649955">
    <property type="component" value="Unassembled WGS sequence"/>
</dbReference>
<protein>
    <submittedName>
        <fullName evidence="6">[FeFe] hydrogenase H-cluster radical SAM maturase HydE</fullName>
    </submittedName>
</protein>
<keyword evidence="4" id="KW-0411">Iron-sulfur</keyword>
<dbReference type="PANTHER" id="PTHR43726:SF1">
    <property type="entry name" value="BIOTIN SYNTHASE"/>
    <property type="match status" value="1"/>
</dbReference>
<name>A0ABQ3KCE6_9PSEU</name>
<dbReference type="PIRSF" id="PIRSF004762">
    <property type="entry name" value="CHP00423"/>
    <property type="match status" value="1"/>
</dbReference>
<dbReference type="EMBL" id="BNAW01000011">
    <property type="protein sequence ID" value="GHG12120.1"/>
    <property type="molecule type" value="Genomic_DNA"/>
</dbReference>
<dbReference type="CDD" id="cd01335">
    <property type="entry name" value="Radical_SAM"/>
    <property type="match status" value="1"/>
</dbReference>
<dbReference type="PROSITE" id="PS51918">
    <property type="entry name" value="RADICAL_SAM"/>
    <property type="match status" value="1"/>
</dbReference>
<dbReference type="InterPro" id="IPR058240">
    <property type="entry name" value="rSAM_sf"/>
</dbReference>
<dbReference type="SUPFAM" id="SSF102114">
    <property type="entry name" value="Radical SAM enzymes"/>
    <property type="match status" value="1"/>
</dbReference>
<dbReference type="InterPro" id="IPR034422">
    <property type="entry name" value="HydE/PylB-like"/>
</dbReference>
<evidence type="ECO:0000256" key="4">
    <source>
        <dbReference type="ARBA" id="ARBA00023014"/>
    </source>
</evidence>
<comment type="caution">
    <text evidence="6">The sequence shown here is derived from an EMBL/GenBank/DDBJ whole genome shotgun (WGS) entry which is preliminary data.</text>
</comment>
<dbReference type="InterPro" id="IPR006638">
    <property type="entry name" value="Elp3/MiaA/NifB-like_rSAM"/>
</dbReference>
<dbReference type="RefSeq" id="WP_191310677.1">
    <property type="nucleotide sequence ID" value="NZ_BNAW01000011.1"/>
</dbReference>
<evidence type="ECO:0000256" key="3">
    <source>
        <dbReference type="ARBA" id="ARBA00023004"/>
    </source>
</evidence>
<dbReference type="InterPro" id="IPR007197">
    <property type="entry name" value="rSAM"/>
</dbReference>
<evidence type="ECO:0000256" key="1">
    <source>
        <dbReference type="ARBA" id="ARBA00022691"/>
    </source>
</evidence>
<dbReference type="Gene3D" id="3.20.20.70">
    <property type="entry name" value="Aldolase class I"/>
    <property type="match status" value="1"/>
</dbReference>
<dbReference type="Pfam" id="PF04055">
    <property type="entry name" value="Radical_SAM"/>
    <property type="match status" value="1"/>
</dbReference>
<dbReference type="SFLD" id="SFLDG01060">
    <property type="entry name" value="BATS_domain_containing"/>
    <property type="match status" value="1"/>
</dbReference>
<organism evidence="6 7">
    <name type="scientific">Amycolatopsis bullii</name>
    <dbReference type="NCBI Taxonomy" id="941987"/>
    <lineage>
        <taxon>Bacteria</taxon>
        <taxon>Bacillati</taxon>
        <taxon>Actinomycetota</taxon>
        <taxon>Actinomycetes</taxon>
        <taxon>Pseudonocardiales</taxon>
        <taxon>Pseudonocardiaceae</taxon>
        <taxon>Amycolatopsis</taxon>
    </lineage>
</organism>
<evidence type="ECO:0000259" key="5">
    <source>
        <dbReference type="PROSITE" id="PS51918"/>
    </source>
</evidence>
<proteinExistence type="predicted"/>
<keyword evidence="3" id="KW-0408">Iron</keyword>
<dbReference type="SMART" id="SM00729">
    <property type="entry name" value="Elp3"/>
    <property type="match status" value="1"/>
</dbReference>
<accession>A0ABQ3KCE6</accession>
<dbReference type="SFLD" id="SFLDS00029">
    <property type="entry name" value="Radical_SAM"/>
    <property type="match status" value="1"/>
</dbReference>
<keyword evidence="1" id="KW-0949">S-adenosyl-L-methionine</keyword>